<dbReference type="PANTHER" id="PTHR19848:SF0">
    <property type="entry name" value="NOTCHLESS PROTEIN HOMOLOG 1"/>
    <property type="match status" value="1"/>
</dbReference>
<comment type="caution">
    <text evidence="7">The sequence shown here is derived from an EMBL/GenBank/DDBJ whole genome shotgun (WGS) entry which is preliminary data.</text>
</comment>
<dbReference type="AlphaFoldDB" id="A0A448WPR7"/>
<keyword evidence="4" id="KW-0539">Nucleus</keyword>
<keyword evidence="2 5" id="KW-0853">WD repeat</keyword>
<feature type="repeat" description="WD" evidence="5">
    <location>
        <begin position="84"/>
        <end position="118"/>
    </location>
</feature>
<keyword evidence="8" id="KW-1185">Reference proteome</keyword>
<evidence type="ECO:0000256" key="3">
    <source>
        <dbReference type="ARBA" id="ARBA00022737"/>
    </source>
</evidence>
<feature type="repeat" description="WD" evidence="5">
    <location>
        <begin position="6"/>
        <end position="47"/>
    </location>
</feature>
<dbReference type="GO" id="GO:0000027">
    <property type="term" value="P:ribosomal large subunit assembly"/>
    <property type="evidence" value="ECO:0007669"/>
    <property type="project" value="TreeGrafter"/>
</dbReference>
<proteinExistence type="predicted"/>
<evidence type="ECO:0000313" key="7">
    <source>
        <dbReference type="EMBL" id="VEL16903.1"/>
    </source>
</evidence>
<evidence type="ECO:0000256" key="5">
    <source>
        <dbReference type="PROSITE-ProRule" id="PRU00221"/>
    </source>
</evidence>
<sequence>MMYTIHDAHKKGVTALASTSCCRRLVSGGGEGQVRVWDVSESRHIPGLTRASGERRGSHRTGGAAGDRMTETSSRFVTKLTATMKEHANAVSCIKISRDDKSCVSSSADGTCIVWCLE</sequence>
<feature type="region of interest" description="Disordered" evidence="6">
    <location>
        <begin position="49"/>
        <end position="72"/>
    </location>
</feature>
<evidence type="ECO:0000313" key="8">
    <source>
        <dbReference type="Proteomes" id="UP000784294"/>
    </source>
</evidence>
<reference evidence="7" key="1">
    <citation type="submission" date="2018-11" db="EMBL/GenBank/DDBJ databases">
        <authorList>
            <consortium name="Pathogen Informatics"/>
        </authorList>
    </citation>
    <scope>NUCLEOTIDE SEQUENCE</scope>
</reference>
<evidence type="ECO:0000256" key="1">
    <source>
        <dbReference type="ARBA" id="ARBA00004123"/>
    </source>
</evidence>
<dbReference type="InterPro" id="IPR036322">
    <property type="entry name" value="WD40_repeat_dom_sf"/>
</dbReference>
<evidence type="ECO:0000256" key="4">
    <source>
        <dbReference type="ARBA" id="ARBA00023242"/>
    </source>
</evidence>
<keyword evidence="3" id="KW-0677">Repeat</keyword>
<evidence type="ECO:0000256" key="6">
    <source>
        <dbReference type="SAM" id="MobiDB-lite"/>
    </source>
</evidence>
<name>A0A448WPR7_9PLAT</name>
<dbReference type="SMART" id="SM00320">
    <property type="entry name" value="WD40"/>
    <property type="match status" value="2"/>
</dbReference>
<accession>A0A448WPR7</accession>
<dbReference type="GO" id="GO:0005730">
    <property type="term" value="C:nucleolus"/>
    <property type="evidence" value="ECO:0007669"/>
    <property type="project" value="TreeGrafter"/>
</dbReference>
<dbReference type="PROSITE" id="PS50082">
    <property type="entry name" value="WD_REPEATS_2"/>
    <property type="match status" value="2"/>
</dbReference>
<organism evidence="7 8">
    <name type="scientific">Protopolystoma xenopodis</name>
    <dbReference type="NCBI Taxonomy" id="117903"/>
    <lineage>
        <taxon>Eukaryota</taxon>
        <taxon>Metazoa</taxon>
        <taxon>Spiralia</taxon>
        <taxon>Lophotrochozoa</taxon>
        <taxon>Platyhelminthes</taxon>
        <taxon>Monogenea</taxon>
        <taxon>Polyopisthocotylea</taxon>
        <taxon>Polystomatidea</taxon>
        <taxon>Polystomatidae</taxon>
        <taxon>Protopolystoma</taxon>
    </lineage>
</organism>
<dbReference type="EMBL" id="CAAALY010030320">
    <property type="protein sequence ID" value="VEL16903.1"/>
    <property type="molecule type" value="Genomic_DNA"/>
</dbReference>
<comment type="subcellular location">
    <subcellularLocation>
        <location evidence="1">Nucleus</location>
    </subcellularLocation>
</comment>
<protein>
    <submittedName>
        <fullName evidence="7">Uncharacterized protein</fullName>
    </submittedName>
</protein>
<evidence type="ECO:0000256" key="2">
    <source>
        <dbReference type="ARBA" id="ARBA00022574"/>
    </source>
</evidence>
<dbReference type="Pfam" id="PF00400">
    <property type="entry name" value="WD40"/>
    <property type="match status" value="2"/>
</dbReference>
<dbReference type="PROSITE" id="PS50294">
    <property type="entry name" value="WD_REPEATS_REGION"/>
    <property type="match status" value="2"/>
</dbReference>
<dbReference type="Gene3D" id="2.130.10.10">
    <property type="entry name" value="YVTN repeat-like/Quinoprotein amine dehydrogenase"/>
    <property type="match status" value="1"/>
</dbReference>
<dbReference type="InterPro" id="IPR015943">
    <property type="entry name" value="WD40/YVTN_repeat-like_dom_sf"/>
</dbReference>
<dbReference type="Proteomes" id="UP000784294">
    <property type="component" value="Unassembled WGS sequence"/>
</dbReference>
<dbReference type="InterPro" id="IPR001680">
    <property type="entry name" value="WD40_rpt"/>
</dbReference>
<gene>
    <name evidence="7" type="ORF">PXEA_LOCUS10343</name>
</gene>
<dbReference type="SUPFAM" id="SSF50978">
    <property type="entry name" value="WD40 repeat-like"/>
    <property type="match status" value="1"/>
</dbReference>
<dbReference type="PANTHER" id="PTHR19848">
    <property type="entry name" value="WD40 REPEAT PROTEIN"/>
    <property type="match status" value="1"/>
</dbReference>
<dbReference type="OrthoDB" id="6252103at2759"/>